<dbReference type="RefSeq" id="WP_161026596.1">
    <property type="nucleotide sequence ID" value="NZ_WWCJ01000010.1"/>
</dbReference>
<evidence type="ECO:0000256" key="1">
    <source>
        <dbReference type="SAM" id="Phobius"/>
    </source>
</evidence>
<protein>
    <submittedName>
        <fullName evidence="2">Uncharacterized protein</fullName>
    </submittedName>
</protein>
<feature type="transmembrane region" description="Helical" evidence="1">
    <location>
        <begin position="6"/>
        <end position="25"/>
    </location>
</feature>
<feature type="transmembrane region" description="Helical" evidence="1">
    <location>
        <begin position="97"/>
        <end position="126"/>
    </location>
</feature>
<keyword evidence="1" id="KW-1133">Transmembrane helix</keyword>
<evidence type="ECO:0000313" key="2">
    <source>
        <dbReference type="EMBL" id="MYN03632.1"/>
    </source>
</evidence>
<feature type="transmembrane region" description="Helical" evidence="1">
    <location>
        <begin position="37"/>
        <end position="55"/>
    </location>
</feature>
<feature type="transmembrane region" description="Helical" evidence="1">
    <location>
        <begin position="61"/>
        <end position="85"/>
    </location>
</feature>
<dbReference type="Proteomes" id="UP000448575">
    <property type="component" value="Unassembled WGS sequence"/>
</dbReference>
<evidence type="ECO:0000313" key="3">
    <source>
        <dbReference type="Proteomes" id="UP000448575"/>
    </source>
</evidence>
<keyword evidence="3" id="KW-1185">Reference proteome</keyword>
<dbReference type="EMBL" id="WWCJ01000010">
    <property type="protein sequence ID" value="MYN03632.1"/>
    <property type="molecule type" value="Genomic_DNA"/>
</dbReference>
<sequence>MILLPAVLSLLLGTLLVGILAKLAVRLVRHHRLAWRHAFAYGALVTVAGLAGVLLRFFSGIVLPSALGAAIAFAFHALMGGWFLGRHVQERDGRRTPFLRGAFLGVLIFVLVLAVGFAFGGLLALVDLQQGPAATLKGI</sequence>
<keyword evidence="1" id="KW-0472">Membrane</keyword>
<name>A0A6N9HL01_9BURK</name>
<proteinExistence type="predicted"/>
<gene>
    <name evidence="2" type="ORF">GTP41_16170</name>
</gene>
<reference evidence="2 3" key="1">
    <citation type="submission" date="2019-12" db="EMBL/GenBank/DDBJ databases">
        <title>Novel species isolated from a subtropical stream in China.</title>
        <authorList>
            <person name="Lu H."/>
        </authorList>
    </citation>
    <scope>NUCLEOTIDE SEQUENCE [LARGE SCALE GENOMIC DNA]</scope>
    <source>
        <strain evidence="2 3">DS3</strain>
    </source>
</reference>
<keyword evidence="1" id="KW-0812">Transmembrane</keyword>
<comment type="caution">
    <text evidence="2">The sequence shown here is derived from an EMBL/GenBank/DDBJ whole genome shotgun (WGS) entry which is preliminary data.</text>
</comment>
<dbReference type="AlphaFoldDB" id="A0A6N9HL01"/>
<accession>A0A6N9HL01</accession>
<organism evidence="2 3">
    <name type="scientific">Pseudoduganella guangdongensis</name>
    <dbReference type="NCBI Taxonomy" id="2692179"/>
    <lineage>
        <taxon>Bacteria</taxon>
        <taxon>Pseudomonadati</taxon>
        <taxon>Pseudomonadota</taxon>
        <taxon>Betaproteobacteria</taxon>
        <taxon>Burkholderiales</taxon>
        <taxon>Oxalobacteraceae</taxon>
        <taxon>Telluria group</taxon>
        <taxon>Pseudoduganella</taxon>
    </lineage>
</organism>